<accession>A0A9P6JQZ2</accession>
<gene>
    <name evidence="2" type="ORF">CPB83DRAFT_852909</name>
</gene>
<dbReference type="PANTHER" id="PTHR40788:SF1">
    <property type="entry name" value="IPA PROTEIN"/>
    <property type="match status" value="1"/>
</dbReference>
<reference evidence="2" key="1">
    <citation type="submission" date="2020-11" db="EMBL/GenBank/DDBJ databases">
        <authorList>
            <consortium name="DOE Joint Genome Institute"/>
            <person name="Ahrendt S."/>
            <person name="Riley R."/>
            <person name="Andreopoulos W."/>
            <person name="Labutti K."/>
            <person name="Pangilinan J."/>
            <person name="Ruiz-Duenas F.J."/>
            <person name="Barrasa J.M."/>
            <person name="Sanchez-Garcia M."/>
            <person name="Camarero S."/>
            <person name="Miyauchi S."/>
            <person name="Serrano A."/>
            <person name="Linde D."/>
            <person name="Babiker R."/>
            <person name="Drula E."/>
            <person name="Ayuso-Fernandez I."/>
            <person name="Pacheco R."/>
            <person name="Padilla G."/>
            <person name="Ferreira P."/>
            <person name="Barriuso J."/>
            <person name="Kellner H."/>
            <person name="Castanera R."/>
            <person name="Alfaro M."/>
            <person name="Ramirez L."/>
            <person name="Pisabarro A.G."/>
            <person name="Kuo A."/>
            <person name="Tritt A."/>
            <person name="Lipzen A."/>
            <person name="He G."/>
            <person name="Yan M."/>
            <person name="Ng V."/>
            <person name="Cullen D."/>
            <person name="Martin F."/>
            <person name="Rosso M.-N."/>
            <person name="Henrissat B."/>
            <person name="Hibbett D."/>
            <person name="Martinez A.T."/>
            <person name="Grigoriev I.V."/>
        </authorList>
    </citation>
    <scope>NUCLEOTIDE SEQUENCE</scope>
    <source>
        <strain evidence="2">CBS 506.95</strain>
    </source>
</reference>
<sequence>MPPKARFPTKTSNSKDLVSTGPKEVFSNLKHKEKGKKTVKESTSRALILRNGKHGARGTGEVMLVTRMTGREKMDLLAEDLVEKGRKAIMTPFRLEECLKIAESQCDVYVDDIANLRDADLFFRIIEAELAARNPPDRGNIRRQPTYVAKVVATRLHNSYMLASAWKIVSQTLNNFATSGVTDQNIKAKLKNDTKIRDNYLVLWDMVNKLVSMSQDQFSVLATTAPHYKSFFKLKTESEDPGETEYVFDWSDLRKKADSFIDSIITELCFPQGMYPKAVLYQLLQEAVTEAPKDVKRFPQALWDAVGDLSISVQLQELLNAPLFGADGDNWKKQPRQMPEEYENWVDAQLYSTQASEMTANFKDVIFPLEKAKKQSVIDTMWKHINTNYQTVSGKDIDVLWNVLDDFNYSPQWTSIYMPGAAGGGHGDDNGLPKLISASKKKGGGKQEPPRITNGETMSTDEDMPDLQSVSNSDEETDDDNDDDSEEEDDSEDDDSDDSGYNTEEEDEIRELLREAMDAAHEVDWMSKSKLPEEIDPLEDKKGNPFLKLLGSLRGRMFSSNPKLKTPSTRAEPRSGPIRGAFRATPSGAPKAIPKTAPPKPSAGSAASSGSAPGPKSQKATVEDVSDDDDDTTSVASKKKKKKKPKKKKKASSSDVPPSPSVALLPGSMANTTLGTPPTSPKRAPAVVSQTTSPKPSAAKTAASFSSSTTTLPIGETTAQSGHSYLQSLNVKTEKKSKSRPDHASLFGTGDLEKKGKGLFSKLLNVGKDSEKSAKQSWFSRLGKKTNNLMHQLLRTSGEARAPMKWDDFVKLMLEMGFTYDPSTAGSSVRFDPPSKNDPPITFHKPHPDPTLEPHLLREFAKKLKRRYGWDEADLARLG</sequence>
<organism evidence="2 3">
    <name type="scientific">Crepidotus variabilis</name>
    <dbReference type="NCBI Taxonomy" id="179855"/>
    <lineage>
        <taxon>Eukaryota</taxon>
        <taxon>Fungi</taxon>
        <taxon>Dikarya</taxon>
        <taxon>Basidiomycota</taxon>
        <taxon>Agaricomycotina</taxon>
        <taxon>Agaricomycetes</taxon>
        <taxon>Agaricomycetidae</taxon>
        <taxon>Agaricales</taxon>
        <taxon>Agaricineae</taxon>
        <taxon>Crepidotaceae</taxon>
        <taxon>Crepidotus</taxon>
    </lineage>
</organism>
<feature type="compositionally biased region" description="Polar residues" evidence="1">
    <location>
        <begin position="558"/>
        <end position="569"/>
    </location>
</feature>
<feature type="compositionally biased region" description="Basic residues" evidence="1">
    <location>
        <begin position="637"/>
        <end position="651"/>
    </location>
</feature>
<evidence type="ECO:0000256" key="1">
    <source>
        <dbReference type="SAM" id="MobiDB-lite"/>
    </source>
</evidence>
<dbReference type="Proteomes" id="UP000807306">
    <property type="component" value="Unassembled WGS sequence"/>
</dbReference>
<protein>
    <submittedName>
        <fullName evidence="2">Uncharacterized protein</fullName>
    </submittedName>
</protein>
<evidence type="ECO:0000313" key="2">
    <source>
        <dbReference type="EMBL" id="KAF9529234.1"/>
    </source>
</evidence>
<feature type="compositionally biased region" description="Low complexity" evidence="1">
    <location>
        <begin position="602"/>
        <end position="617"/>
    </location>
</feature>
<feature type="compositionally biased region" description="Basic and acidic residues" evidence="1">
    <location>
        <begin position="732"/>
        <end position="743"/>
    </location>
</feature>
<dbReference type="GO" id="GO:0003729">
    <property type="term" value="F:mRNA binding"/>
    <property type="evidence" value="ECO:0007669"/>
    <property type="project" value="InterPro"/>
</dbReference>
<feature type="region of interest" description="Disordered" evidence="1">
    <location>
        <begin position="1"/>
        <end position="22"/>
    </location>
</feature>
<keyword evidence="3" id="KW-1185">Reference proteome</keyword>
<dbReference type="InterPro" id="IPR012933">
    <property type="entry name" value="HicA_mRNA_interferase"/>
</dbReference>
<feature type="compositionally biased region" description="Polar residues" evidence="1">
    <location>
        <begin position="717"/>
        <end position="731"/>
    </location>
</feature>
<dbReference type="EMBL" id="MU157847">
    <property type="protein sequence ID" value="KAF9529234.1"/>
    <property type="molecule type" value="Genomic_DNA"/>
</dbReference>
<dbReference type="OrthoDB" id="2922289at2759"/>
<dbReference type="AlphaFoldDB" id="A0A9P6JQZ2"/>
<dbReference type="PANTHER" id="PTHR40788">
    <property type="entry name" value="CLR5 DOMAIN-CONTAINING PROTEIN-RELATED"/>
    <property type="match status" value="1"/>
</dbReference>
<feature type="region of interest" description="Disordered" evidence="1">
    <location>
        <begin position="525"/>
        <end position="544"/>
    </location>
</feature>
<proteinExistence type="predicted"/>
<feature type="region of interest" description="Disordered" evidence="1">
    <location>
        <begin position="552"/>
        <end position="751"/>
    </location>
</feature>
<dbReference type="Pfam" id="PF07927">
    <property type="entry name" value="HicA_toxin"/>
    <property type="match status" value="1"/>
</dbReference>
<feature type="compositionally biased region" description="Acidic residues" evidence="1">
    <location>
        <begin position="473"/>
        <end position="509"/>
    </location>
</feature>
<feature type="compositionally biased region" description="Low complexity" evidence="1">
    <location>
        <begin position="691"/>
        <end position="711"/>
    </location>
</feature>
<name>A0A9P6JQZ2_9AGAR</name>
<comment type="caution">
    <text evidence="2">The sequence shown here is derived from an EMBL/GenBank/DDBJ whole genome shotgun (WGS) entry which is preliminary data.</text>
</comment>
<feature type="region of interest" description="Disordered" evidence="1">
    <location>
        <begin position="427"/>
        <end position="509"/>
    </location>
</feature>
<evidence type="ECO:0000313" key="3">
    <source>
        <dbReference type="Proteomes" id="UP000807306"/>
    </source>
</evidence>
<feature type="region of interest" description="Disordered" evidence="1">
    <location>
        <begin position="827"/>
        <end position="853"/>
    </location>
</feature>
<feature type="compositionally biased region" description="Basic and acidic residues" evidence="1">
    <location>
        <begin position="525"/>
        <end position="543"/>
    </location>
</feature>